<keyword evidence="9" id="KW-0007">Acetylation</keyword>
<feature type="domain" description="PI31 proteasome regulator C-terminal" evidence="12">
    <location>
        <begin position="243"/>
        <end position="314"/>
    </location>
</feature>
<keyword evidence="15" id="KW-1185">Reference proteome</keyword>
<dbReference type="EMBL" id="JANCYU010000033">
    <property type="protein sequence ID" value="KAK4525740.1"/>
    <property type="molecule type" value="Genomic_DNA"/>
</dbReference>
<keyword evidence="4" id="KW-0488">Methylation</keyword>
<evidence type="ECO:0000256" key="1">
    <source>
        <dbReference type="ARBA" id="ARBA00004240"/>
    </source>
</evidence>
<dbReference type="Pfam" id="PF11566">
    <property type="entry name" value="PI31_Prot_N"/>
    <property type="match status" value="1"/>
</dbReference>
<dbReference type="Pfam" id="PF08577">
    <property type="entry name" value="PI31_Prot_C"/>
    <property type="match status" value="1"/>
</dbReference>
<evidence type="ECO:0000256" key="2">
    <source>
        <dbReference type="ARBA" id="ARBA00004496"/>
    </source>
</evidence>
<evidence type="ECO:0000313" key="15">
    <source>
        <dbReference type="Proteomes" id="UP001300502"/>
    </source>
</evidence>
<dbReference type="InterPro" id="IPR045128">
    <property type="entry name" value="PI31-like"/>
</dbReference>
<accession>A0AAV9IED5</accession>
<keyword evidence="8" id="KW-0647">Proteasome</keyword>
<name>A0AAV9IED5_9RHOD</name>
<evidence type="ECO:0008006" key="16">
    <source>
        <dbReference type="Google" id="ProtNLM"/>
    </source>
</evidence>
<evidence type="ECO:0000256" key="9">
    <source>
        <dbReference type="ARBA" id="ARBA00022990"/>
    </source>
</evidence>
<keyword evidence="6" id="KW-0597">Phosphoprotein</keyword>
<proteinExistence type="inferred from homology"/>
<gene>
    <name evidence="14" type="ORF">GAYE_SCF16G3649</name>
</gene>
<feature type="compositionally biased region" description="Basic and acidic residues" evidence="11">
    <location>
        <begin position="191"/>
        <end position="200"/>
    </location>
</feature>
<dbReference type="GO" id="GO:0000502">
    <property type="term" value="C:proteasome complex"/>
    <property type="evidence" value="ECO:0007669"/>
    <property type="project" value="UniProtKB-KW"/>
</dbReference>
<comment type="subcellular location">
    <subcellularLocation>
        <location evidence="2">Cytoplasm</location>
    </subcellularLocation>
    <subcellularLocation>
        <location evidence="1">Endoplasmic reticulum</location>
    </subcellularLocation>
</comment>
<dbReference type="Gene3D" id="3.40.1000.30">
    <property type="match status" value="1"/>
</dbReference>
<comment type="caution">
    <text evidence="14">The sequence shown here is derived from an EMBL/GenBank/DDBJ whole genome shotgun (WGS) entry which is preliminary data.</text>
</comment>
<dbReference type="PANTHER" id="PTHR13266">
    <property type="entry name" value="PROTEASOME INHIBITOR"/>
    <property type="match status" value="1"/>
</dbReference>
<evidence type="ECO:0000256" key="6">
    <source>
        <dbReference type="ARBA" id="ARBA00022553"/>
    </source>
</evidence>
<reference evidence="14 15" key="1">
    <citation type="submission" date="2022-07" db="EMBL/GenBank/DDBJ databases">
        <title>Genome-wide signatures of adaptation to extreme environments.</title>
        <authorList>
            <person name="Cho C.H."/>
            <person name="Yoon H.S."/>
        </authorList>
    </citation>
    <scope>NUCLEOTIDE SEQUENCE [LARGE SCALE GENOMIC DNA]</scope>
    <source>
        <strain evidence="14 15">108.79 E11</strain>
    </source>
</reference>
<dbReference type="PANTHER" id="PTHR13266:SF1">
    <property type="entry name" value="PROTEASOME INHIBITOR PI31 SUBUNIT"/>
    <property type="match status" value="1"/>
</dbReference>
<dbReference type="InterPro" id="IPR021625">
    <property type="entry name" value="PI31_Prot_N"/>
</dbReference>
<sequence length="348" mass="38871">MASPSTEEVLLSVFQFLEKVTEYPSSDPHKALALVVHGILLTHGFRPAEEEPPENVDNWSFAVENAKIPNNFEENKYGGSYRHYKSCMTFEIRMVPLSKFVVVNAVASDMDKVFYSELKLEKYFKDTFLAQDGKLVFPSSNNVKWSQILKNVTDMIAALRMDIIYSLVPDSAKEGYEGKSAGASRQSTNQRSEDSRDQFRGRQPPFEGDPLRIIPCPLGGGRPGGDYPNMYFDEERASIPSLGQGDLYPGALPRLDRTFPSGALDGSFAAPENGSLMGPRHSLFQRRGDRRAGPGNILPRGAVPPGARFDEFGPRFPPDDTYSTISSRRRQEFPDNDVDEPPPPEMYM</sequence>
<dbReference type="Proteomes" id="UP001300502">
    <property type="component" value="Unassembled WGS sequence"/>
</dbReference>
<dbReference type="GO" id="GO:0004866">
    <property type="term" value="F:endopeptidase inhibitor activity"/>
    <property type="evidence" value="ECO:0007669"/>
    <property type="project" value="InterPro"/>
</dbReference>
<keyword evidence="7" id="KW-0256">Endoplasmic reticulum</keyword>
<feature type="region of interest" description="Disordered" evidence="11">
    <location>
        <begin position="176"/>
        <end position="215"/>
    </location>
</feature>
<feature type="domain" description="PI31 proteasome regulator N-terminal" evidence="13">
    <location>
        <begin position="26"/>
        <end position="174"/>
    </location>
</feature>
<evidence type="ECO:0000256" key="10">
    <source>
        <dbReference type="ARBA" id="ARBA00024805"/>
    </source>
</evidence>
<dbReference type="AlphaFoldDB" id="A0AAV9IED5"/>
<evidence type="ECO:0000256" key="4">
    <source>
        <dbReference type="ARBA" id="ARBA00022481"/>
    </source>
</evidence>
<dbReference type="GO" id="GO:0043161">
    <property type="term" value="P:proteasome-mediated ubiquitin-dependent protein catabolic process"/>
    <property type="evidence" value="ECO:0007669"/>
    <property type="project" value="InterPro"/>
</dbReference>
<feature type="region of interest" description="Disordered" evidence="11">
    <location>
        <begin position="286"/>
        <end position="348"/>
    </location>
</feature>
<evidence type="ECO:0000259" key="13">
    <source>
        <dbReference type="Pfam" id="PF11566"/>
    </source>
</evidence>
<evidence type="ECO:0000313" key="14">
    <source>
        <dbReference type="EMBL" id="KAK4525740.1"/>
    </source>
</evidence>
<keyword evidence="5" id="KW-0963">Cytoplasm</keyword>
<evidence type="ECO:0000256" key="5">
    <source>
        <dbReference type="ARBA" id="ARBA00022490"/>
    </source>
</evidence>
<organism evidence="14 15">
    <name type="scientific">Galdieria yellowstonensis</name>
    <dbReference type="NCBI Taxonomy" id="3028027"/>
    <lineage>
        <taxon>Eukaryota</taxon>
        <taxon>Rhodophyta</taxon>
        <taxon>Bangiophyceae</taxon>
        <taxon>Galdieriales</taxon>
        <taxon>Galdieriaceae</taxon>
        <taxon>Galdieria</taxon>
    </lineage>
</organism>
<evidence type="ECO:0000256" key="11">
    <source>
        <dbReference type="SAM" id="MobiDB-lite"/>
    </source>
</evidence>
<dbReference type="GO" id="GO:0005783">
    <property type="term" value="C:endoplasmic reticulum"/>
    <property type="evidence" value="ECO:0007669"/>
    <property type="project" value="UniProtKB-SubCell"/>
</dbReference>
<protein>
    <recommendedName>
        <fullName evidence="16">Proteasome inhibitor PI31 subunit</fullName>
    </recommendedName>
</protein>
<evidence type="ECO:0000256" key="8">
    <source>
        <dbReference type="ARBA" id="ARBA00022942"/>
    </source>
</evidence>
<evidence type="ECO:0000256" key="7">
    <source>
        <dbReference type="ARBA" id="ARBA00022824"/>
    </source>
</evidence>
<dbReference type="InterPro" id="IPR013886">
    <property type="entry name" value="PI31_Prot_C"/>
</dbReference>
<dbReference type="GO" id="GO:0070628">
    <property type="term" value="F:proteasome binding"/>
    <property type="evidence" value="ECO:0007669"/>
    <property type="project" value="InterPro"/>
</dbReference>
<evidence type="ECO:0000259" key="12">
    <source>
        <dbReference type="Pfam" id="PF08577"/>
    </source>
</evidence>
<comment type="function">
    <text evidence="10">Plays an important role in control of proteasome function. Inhibits the hydrolysis of protein and peptide substrates by the 20S proteasome. Also inhibits the activation of the proteasome by the proteasome regulatory proteins PA700 and PA28.</text>
</comment>
<evidence type="ECO:0000256" key="3">
    <source>
        <dbReference type="ARBA" id="ARBA00006405"/>
    </source>
</evidence>
<comment type="similarity">
    <text evidence="3">Belongs to the proteasome inhibitor PI31 family.</text>
</comment>